<sequence length="272" mass="31012">MTKSDLDLVISWAKDEGWNPGLHDRDAFYNTDPQGFFMGFLNGKPISCISAVSYGKDFGFIGLYIVHSDHRNKGYGIKIWDKAINYLKTQNIGLDGVVAQQENYKKSGFKLAYKNIRYQGIGKQYEINSNNIVKLNLISFKELVQYDKKFFPVPRPQFLENWITEHESLALGFLANNKLTGYGVIRRCIAGYKIGPLFADDKIVAEKLFKSLNNFVVGSQIFLDIPEVNKEALELVGEYKMKPMFETARMYTKKPPIINLNKVFGVTTFELG</sequence>
<dbReference type="Gene3D" id="3.40.630.30">
    <property type="match status" value="1"/>
</dbReference>
<comment type="caution">
    <text evidence="2">The sequence shown here is derived from an EMBL/GenBank/DDBJ whole genome shotgun (WGS) entry which is preliminary data.</text>
</comment>
<organism evidence="2 3">
    <name type="scientific">Candidatus Roizmanbacteria bacterium CG22_combo_CG10-13_8_21_14_all_34_12</name>
    <dbReference type="NCBI Taxonomy" id="1974860"/>
    <lineage>
        <taxon>Bacteria</taxon>
        <taxon>Candidatus Roizmaniibacteriota</taxon>
    </lineage>
</organism>
<dbReference type="Pfam" id="PF18014">
    <property type="entry name" value="Acetyltransf_18"/>
    <property type="match status" value="1"/>
</dbReference>
<dbReference type="SUPFAM" id="SSF55729">
    <property type="entry name" value="Acyl-CoA N-acyltransferases (Nat)"/>
    <property type="match status" value="1"/>
</dbReference>
<keyword evidence="2" id="KW-0808">Transferase</keyword>
<reference evidence="2 3" key="1">
    <citation type="submission" date="2017-09" db="EMBL/GenBank/DDBJ databases">
        <title>Depth-based differentiation of microbial function through sediment-hosted aquifers and enrichment of novel symbionts in the deep terrestrial subsurface.</title>
        <authorList>
            <person name="Probst A.J."/>
            <person name="Ladd B."/>
            <person name="Jarett J.K."/>
            <person name="Geller-Mcgrath D.E."/>
            <person name="Sieber C.M."/>
            <person name="Emerson J.B."/>
            <person name="Anantharaman K."/>
            <person name="Thomas B.C."/>
            <person name="Malmstrom R."/>
            <person name="Stieglmeier M."/>
            <person name="Klingl A."/>
            <person name="Woyke T."/>
            <person name="Ryan C.M."/>
            <person name="Banfield J.F."/>
        </authorList>
    </citation>
    <scope>NUCLEOTIDE SEQUENCE [LARGE SCALE GENOMIC DNA]</scope>
    <source>
        <strain evidence="2">CG22_combo_CG10-13_8_21_14_all_34_12</strain>
    </source>
</reference>
<dbReference type="EMBL" id="PCTC01000032">
    <property type="protein sequence ID" value="PIP63612.1"/>
    <property type="molecule type" value="Genomic_DNA"/>
</dbReference>
<dbReference type="Pfam" id="PF00583">
    <property type="entry name" value="Acetyltransf_1"/>
    <property type="match status" value="1"/>
</dbReference>
<dbReference type="CDD" id="cd04301">
    <property type="entry name" value="NAT_SF"/>
    <property type="match status" value="1"/>
</dbReference>
<dbReference type="Gene3D" id="3.40.630.90">
    <property type="match status" value="1"/>
</dbReference>
<dbReference type="GO" id="GO:0016747">
    <property type="term" value="F:acyltransferase activity, transferring groups other than amino-acyl groups"/>
    <property type="evidence" value="ECO:0007669"/>
    <property type="project" value="InterPro"/>
</dbReference>
<dbReference type="Proteomes" id="UP000229699">
    <property type="component" value="Unassembled WGS sequence"/>
</dbReference>
<dbReference type="AlphaFoldDB" id="A0A2H0C139"/>
<proteinExistence type="predicted"/>
<feature type="domain" description="N-acetyltransferase" evidence="1">
    <location>
        <begin position="1"/>
        <end position="128"/>
    </location>
</feature>
<evidence type="ECO:0000313" key="3">
    <source>
        <dbReference type="Proteomes" id="UP000229699"/>
    </source>
</evidence>
<dbReference type="PANTHER" id="PTHR47237">
    <property type="entry name" value="SLL0310 PROTEIN"/>
    <property type="match status" value="1"/>
</dbReference>
<dbReference type="InterPro" id="IPR000182">
    <property type="entry name" value="GNAT_dom"/>
</dbReference>
<evidence type="ECO:0000313" key="2">
    <source>
        <dbReference type="EMBL" id="PIP63612.1"/>
    </source>
</evidence>
<name>A0A2H0C139_9BACT</name>
<gene>
    <name evidence="2" type="ORF">COW97_01575</name>
</gene>
<dbReference type="InterPro" id="IPR016181">
    <property type="entry name" value="Acyl_CoA_acyltransferase"/>
</dbReference>
<dbReference type="PROSITE" id="PS51186">
    <property type="entry name" value="GNAT"/>
    <property type="match status" value="1"/>
</dbReference>
<accession>A0A2H0C139</accession>
<dbReference type="InterPro" id="IPR041496">
    <property type="entry name" value="YitH/HolE_GNAT"/>
</dbReference>
<dbReference type="InterPro" id="IPR052729">
    <property type="entry name" value="Acyl/Acetyltrans_Enzymes"/>
</dbReference>
<protein>
    <submittedName>
        <fullName evidence="2">GNAT family N-acetyltransferase</fullName>
    </submittedName>
</protein>
<dbReference type="PANTHER" id="PTHR47237:SF1">
    <property type="entry name" value="SLL0310 PROTEIN"/>
    <property type="match status" value="1"/>
</dbReference>
<evidence type="ECO:0000259" key="1">
    <source>
        <dbReference type="PROSITE" id="PS51186"/>
    </source>
</evidence>